<dbReference type="EnsemblMetazoa" id="HelroT179833">
    <property type="protein sequence ID" value="HelroP179833"/>
    <property type="gene ID" value="HelroG179833"/>
</dbReference>
<feature type="region of interest" description="Disordered" evidence="6">
    <location>
        <begin position="127"/>
        <end position="151"/>
    </location>
</feature>
<reference evidence="11" key="1">
    <citation type="submission" date="2012-12" db="EMBL/GenBank/DDBJ databases">
        <authorList>
            <person name="Hellsten U."/>
            <person name="Grimwood J."/>
            <person name="Chapman J.A."/>
            <person name="Shapiro H."/>
            <person name="Aerts A."/>
            <person name="Otillar R.P."/>
            <person name="Terry A.Y."/>
            <person name="Boore J.L."/>
            <person name="Simakov O."/>
            <person name="Marletaz F."/>
            <person name="Cho S.-J."/>
            <person name="Edsinger-Gonzales E."/>
            <person name="Havlak P."/>
            <person name="Kuo D.-H."/>
            <person name="Larsson T."/>
            <person name="Lv J."/>
            <person name="Arendt D."/>
            <person name="Savage R."/>
            <person name="Osoegawa K."/>
            <person name="de Jong P."/>
            <person name="Lindberg D.R."/>
            <person name="Seaver E.C."/>
            <person name="Weisblat D.A."/>
            <person name="Putnam N.H."/>
            <person name="Grigoriev I.V."/>
            <person name="Rokhsar D.S."/>
        </authorList>
    </citation>
    <scope>NUCLEOTIDE SEQUENCE</scope>
</reference>
<dbReference type="RefSeq" id="XP_009026886.1">
    <property type="nucleotide sequence ID" value="XM_009028638.1"/>
</dbReference>
<keyword evidence="3 7" id="KW-1133">Transmembrane helix</keyword>
<dbReference type="PANTHER" id="PTHR22776">
    <property type="entry name" value="MARVEL-CONTAINING POTENTIAL LIPID RAFT-ASSOCIATED PROTEIN"/>
    <property type="match status" value="1"/>
</dbReference>
<feature type="compositionally biased region" description="Polar residues" evidence="6">
    <location>
        <begin position="139"/>
        <end position="151"/>
    </location>
</feature>
<dbReference type="GeneID" id="20207470"/>
<evidence type="ECO:0000259" key="8">
    <source>
        <dbReference type="PROSITE" id="PS51225"/>
    </source>
</evidence>
<evidence type="ECO:0000313" key="10">
    <source>
        <dbReference type="EnsemblMetazoa" id="HelroP179833"/>
    </source>
</evidence>
<organism evidence="10 11">
    <name type="scientific">Helobdella robusta</name>
    <name type="common">Californian leech</name>
    <dbReference type="NCBI Taxonomy" id="6412"/>
    <lineage>
        <taxon>Eukaryota</taxon>
        <taxon>Metazoa</taxon>
        <taxon>Spiralia</taxon>
        <taxon>Lophotrochozoa</taxon>
        <taxon>Annelida</taxon>
        <taxon>Clitellata</taxon>
        <taxon>Hirudinea</taxon>
        <taxon>Rhynchobdellida</taxon>
        <taxon>Glossiphoniidae</taxon>
        <taxon>Helobdella</taxon>
    </lineage>
</organism>
<dbReference type="PROSITE" id="PS51225">
    <property type="entry name" value="MARVEL"/>
    <property type="match status" value="1"/>
</dbReference>
<evidence type="ECO:0000256" key="6">
    <source>
        <dbReference type="SAM" id="MobiDB-lite"/>
    </source>
</evidence>
<feature type="transmembrane region" description="Helical" evidence="7">
    <location>
        <begin position="94"/>
        <end position="117"/>
    </location>
</feature>
<dbReference type="InParanoid" id="T1FF71"/>
<dbReference type="GO" id="GO:0016020">
    <property type="term" value="C:membrane"/>
    <property type="evidence" value="ECO:0000318"/>
    <property type="project" value="GO_Central"/>
</dbReference>
<name>T1FF71_HELRO</name>
<keyword evidence="4 5" id="KW-0472">Membrane</keyword>
<protein>
    <recommendedName>
        <fullName evidence="8">MARVEL domain-containing protein</fullName>
    </recommendedName>
</protein>
<gene>
    <name evidence="10" type="primary">20207470</name>
    <name evidence="9" type="ORF">HELRODRAFT_179833</name>
</gene>
<reference evidence="10" key="3">
    <citation type="submission" date="2015-06" db="UniProtKB">
        <authorList>
            <consortium name="EnsemblMetazoa"/>
        </authorList>
    </citation>
    <scope>IDENTIFICATION</scope>
</reference>
<dbReference type="CTD" id="20207470"/>
<reference evidence="9 11" key="2">
    <citation type="journal article" date="2013" name="Nature">
        <title>Insights into bilaterian evolution from three spiralian genomes.</title>
        <authorList>
            <person name="Simakov O."/>
            <person name="Marletaz F."/>
            <person name="Cho S.J."/>
            <person name="Edsinger-Gonzales E."/>
            <person name="Havlak P."/>
            <person name="Hellsten U."/>
            <person name="Kuo D.H."/>
            <person name="Larsson T."/>
            <person name="Lv J."/>
            <person name="Arendt D."/>
            <person name="Savage R."/>
            <person name="Osoegawa K."/>
            <person name="de Jong P."/>
            <person name="Grimwood J."/>
            <person name="Chapman J.A."/>
            <person name="Shapiro H."/>
            <person name="Aerts A."/>
            <person name="Otillar R.P."/>
            <person name="Terry A.Y."/>
            <person name="Boore J.L."/>
            <person name="Grigoriev I.V."/>
            <person name="Lindberg D.R."/>
            <person name="Seaver E.C."/>
            <person name="Weisblat D.A."/>
            <person name="Putnam N.H."/>
            <person name="Rokhsar D.S."/>
        </authorList>
    </citation>
    <scope>NUCLEOTIDE SEQUENCE</scope>
</reference>
<evidence type="ECO:0000313" key="9">
    <source>
        <dbReference type="EMBL" id="ESN94989.1"/>
    </source>
</evidence>
<dbReference type="InterPro" id="IPR050578">
    <property type="entry name" value="MARVEL-CKLF_proteins"/>
</dbReference>
<keyword evidence="2 5" id="KW-0812">Transmembrane</keyword>
<dbReference type="FunCoup" id="T1FF71">
    <property type="interactions" value="65"/>
</dbReference>
<evidence type="ECO:0000313" key="11">
    <source>
        <dbReference type="Proteomes" id="UP000015101"/>
    </source>
</evidence>
<evidence type="ECO:0000256" key="7">
    <source>
        <dbReference type="SAM" id="Phobius"/>
    </source>
</evidence>
<dbReference type="EMBL" id="AMQM01007005">
    <property type="status" value="NOT_ANNOTATED_CDS"/>
    <property type="molecule type" value="Genomic_DNA"/>
</dbReference>
<accession>T1FF71</accession>
<feature type="compositionally biased region" description="Low complexity" evidence="6">
    <location>
        <begin position="127"/>
        <end position="138"/>
    </location>
</feature>
<feature type="transmembrane region" description="Helical" evidence="7">
    <location>
        <begin position="20"/>
        <end position="49"/>
    </location>
</feature>
<proteinExistence type="predicted"/>
<dbReference type="EMBL" id="KB097552">
    <property type="protein sequence ID" value="ESN94989.1"/>
    <property type="molecule type" value="Genomic_DNA"/>
</dbReference>
<sequence length="151" mass="16620">MGMNANFVGTVQGLLKGYFWYYSVGWVIFSGVIGCIVALTFFILYFFGIYPEILSRFKLEVIVNLAMAVFLFIAGVVAGVATSKTFYVNTYNCAAAASFFAFVSMVLFIVDAVLLFFNQIHEPQQTTTTTTTSSTTHTNPPSDFSSPNAVY</sequence>
<dbReference type="InterPro" id="IPR008253">
    <property type="entry name" value="Marvel"/>
</dbReference>
<dbReference type="Pfam" id="PF01284">
    <property type="entry name" value="MARVEL"/>
    <property type="match status" value="1"/>
</dbReference>
<keyword evidence="11" id="KW-1185">Reference proteome</keyword>
<feature type="domain" description="MARVEL" evidence="8">
    <location>
        <begin position="1"/>
        <end position="120"/>
    </location>
</feature>
<dbReference type="HOGENOM" id="CLU_1733495_0_0_1"/>
<dbReference type="AlphaFoldDB" id="T1FF71"/>
<dbReference type="PANTHER" id="PTHR22776:SF49">
    <property type="entry name" value="MARVEL DOMAIN-CONTAINING PROTEIN"/>
    <property type="match status" value="1"/>
</dbReference>
<comment type="subcellular location">
    <subcellularLocation>
        <location evidence="1">Membrane</location>
        <topology evidence="1">Multi-pass membrane protein</topology>
    </subcellularLocation>
</comment>
<evidence type="ECO:0000256" key="5">
    <source>
        <dbReference type="PROSITE-ProRule" id="PRU00581"/>
    </source>
</evidence>
<evidence type="ECO:0000256" key="3">
    <source>
        <dbReference type="ARBA" id="ARBA00022989"/>
    </source>
</evidence>
<dbReference type="Proteomes" id="UP000015101">
    <property type="component" value="Unassembled WGS sequence"/>
</dbReference>
<evidence type="ECO:0000256" key="1">
    <source>
        <dbReference type="ARBA" id="ARBA00004141"/>
    </source>
</evidence>
<evidence type="ECO:0000256" key="2">
    <source>
        <dbReference type="ARBA" id="ARBA00022692"/>
    </source>
</evidence>
<feature type="transmembrane region" description="Helical" evidence="7">
    <location>
        <begin position="61"/>
        <end position="82"/>
    </location>
</feature>
<evidence type="ECO:0000256" key="4">
    <source>
        <dbReference type="ARBA" id="ARBA00023136"/>
    </source>
</evidence>
<dbReference type="KEGG" id="hro:HELRODRAFT_179833"/>